<keyword evidence="2" id="KW-0238">DNA-binding</keyword>
<dbReference type="PRINTS" id="PR00035">
    <property type="entry name" value="HTHGNTR"/>
</dbReference>
<dbReference type="Proteomes" id="UP000006798">
    <property type="component" value="Plasmid pBB1"/>
</dbReference>
<dbReference type="KEGG" id="cnc:CNE_BB1p09680"/>
<keyword evidence="5" id="KW-0614">Plasmid</keyword>
<evidence type="ECO:0000313" key="6">
    <source>
        <dbReference type="Proteomes" id="UP000006798"/>
    </source>
</evidence>
<keyword evidence="3" id="KW-0804">Transcription</keyword>
<dbReference type="Pfam" id="PF00392">
    <property type="entry name" value="GntR"/>
    <property type="match status" value="1"/>
</dbReference>
<dbReference type="HOGENOM" id="CLU_063236_2_1_4"/>
<evidence type="ECO:0000256" key="1">
    <source>
        <dbReference type="ARBA" id="ARBA00023015"/>
    </source>
</evidence>
<dbReference type="SUPFAM" id="SSF46785">
    <property type="entry name" value="Winged helix' DNA-binding domain"/>
    <property type="match status" value="1"/>
</dbReference>
<feature type="domain" description="HTH gntR-type" evidence="4">
    <location>
        <begin position="18"/>
        <end position="86"/>
    </location>
</feature>
<dbReference type="InterPro" id="IPR036388">
    <property type="entry name" value="WH-like_DNA-bd_sf"/>
</dbReference>
<dbReference type="InterPro" id="IPR011663">
    <property type="entry name" value="UTRA"/>
</dbReference>
<dbReference type="InterPro" id="IPR000524">
    <property type="entry name" value="Tscrpt_reg_HTH_GntR"/>
</dbReference>
<dbReference type="PANTHER" id="PTHR44846:SF17">
    <property type="entry name" value="GNTR-FAMILY TRANSCRIPTIONAL REGULATOR"/>
    <property type="match status" value="1"/>
</dbReference>
<dbReference type="SMART" id="SM00345">
    <property type="entry name" value="HTH_GNTR"/>
    <property type="match status" value="1"/>
</dbReference>
<dbReference type="InterPro" id="IPR036390">
    <property type="entry name" value="WH_DNA-bd_sf"/>
</dbReference>
<dbReference type="SMART" id="SM00866">
    <property type="entry name" value="UTRA"/>
    <property type="match status" value="1"/>
</dbReference>
<dbReference type="InterPro" id="IPR028978">
    <property type="entry name" value="Chorismate_lyase_/UTRA_dom_sf"/>
</dbReference>
<gene>
    <name evidence="5" type="ordered locus">CNE_BB1p09680</name>
</gene>
<dbReference type="EMBL" id="CP002879">
    <property type="protein sequence ID" value="AEI82379.1"/>
    <property type="molecule type" value="Genomic_DNA"/>
</dbReference>
<dbReference type="InterPro" id="IPR050679">
    <property type="entry name" value="Bact_HTH_transcr_reg"/>
</dbReference>
<protein>
    <submittedName>
        <fullName evidence="5">Transcriptional regulator GntR family</fullName>
    </submittedName>
</protein>
<organism evidence="5 6">
    <name type="scientific">Cupriavidus necator (strain ATCC 43291 / DSM 13513 / CCUG 52238 / LMG 8453 / N-1)</name>
    <name type="common">Ralstonia eutropha</name>
    <dbReference type="NCBI Taxonomy" id="1042878"/>
    <lineage>
        <taxon>Bacteria</taxon>
        <taxon>Pseudomonadati</taxon>
        <taxon>Pseudomonadota</taxon>
        <taxon>Betaproteobacteria</taxon>
        <taxon>Burkholderiales</taxon>
        <taxon>Burkholderiaceae</taxon>
        <taxon>Cupriavidus</taxon>
    </lineage>
</organism>
<dbReference type="GeneID" id="34311716"/>
<dbReference type="GO" id="GO:0003677">
    <property type="term" value="F:DNA binding"/>
    <property type="evidence" value="ECO:0007669"/>
    <property type="project" value="UniProtKB-KW"/>
</dbReference>
<name>F8GUH5_CUPNN</name>
<dbReference type="CDD" id="cd07377">
    <property type="entry name" value="WHTH_GntR"/>
    <property type="match status" value="1"/>
</dbReference>
<geneLocation type="plasmid" evidence="5 6">
    <name>pBB1</name>
</geneLocation>
<evidence type="ECO:0000259" key="4">
    <source>
        <dbReference type="PROSITE" id="PS50949"/>
    </source>
</evidence>
<dbReference type="PROSITE" id="PS50949">
    <property type="entry name" value="HTH_GNTR"/>
    <property type="match status" value="1"/>
</dbReference>
<evidence type="ECO:0000313" key="5">
    <source>
        <dbReference type="EMBL" id="AEI82379.1"/>
    </source>
</evidence>
<dbReference type="Pfam" id="PF07702">
    <property type="entry name" value="UTRA"/>
    <property type="match status" value="1"/>
</dbReference>
<evidence type="ECO:0000256" key="3">
    <source>
        <dbReference type="ARBA" id="ARBA00023163"/>
    </source>
</evidence>
<dbReference type="GO" id="GO:0045892">
    <property type="term" value="P:negative regulation of DNA-templated transcription"/>
    <property type="evidence" value="ECO:0007669"/>
    <property type="project" value="TreeGrafter"/>
</dbReference>
<dbReference type="PANTHER" id="PTHR44846">
    <property type="entry name" value="MANNOSYL-D-GLYCERATE TRANSPORT/METABOLISM SYSTEM REPRESSOR MNGR-RELATED"/>
    <property type="match status" value="1"/>
</dbReference>
<reference evidence="5 6" key="1">
    <citation type="journal article" date="2011" name="J. Bacteriol.">
        <title>Complete genome sequence of the type strain Cupriavidus necator N-1.</title>
        <authorList>
            <person name="Poehlein A."/>
            <person name="Kusian B."/>
            <person name="Friedrich B."/>
            <person name="Daniel R."/>
            <person name="Bowien B."/>
        </authorList>
    </citation>
    <scope>NUCLEOTIDE SEQUENCE [LARGE SCALE GENOMIC DNA]</scope>
    <source>
        <strain evidence="6">ATCC 43291 / DSM 13513 / CCUG 52238 / LMG 8453 / N-1</strain>
        <plasmid evidence="5 6">pBB1</plasmid>
    </source>
</reference>
<dbReference type="RefSeq" id="WP_013959411.1">
    <property type="nucleotide sequence ID" value="NC_015727.1"/>
</dbReference>
<sequence length="258" mass="28751">MAALEHGKNLLLSASGRQPLYSTLANILTKDIQEGKYQASSILPSENELAQRYGVSRQTVRQALRAVREQGLISSHPGIGTIVREPVHRDDVFSAVNSVSDLLQFVENTEMHLVSHREVVVDDALAKTLDAAKGLLLSEVSFLRKRPGADLPMSYVLIYVPPRYAEAQKRPIVSNAPIYKSIEQMFGVRVCEIQQRTTATLLDEEHAAILQAKPGSAALQMVRFFYDANQGLIQASISYYPHDRYTQTVRYRAAPTEI</sequence>
<keyword evidence="1" id="KW-0805">Transcription regulation</keyword>
<proteinExistence type="predicted"/>
<accession>F8GUH5</accession>
<dbReference type="SUPFAM" id="SSF64288">
    <property type="entry name" value="Chorismate lyase-like"/>
    <property type="match status" value="1"/>
</dbReference>
<dbReference type="AlphaFoldDB" id="F8GUH5"/>
<dbReference type="GO" id="GO:0003700">
    <property type="term" value="F:DNA-binding transcription factor activity"/>
    <property type="evidence" value="ECO:0007669"/>
    <property type="project" value="InterPro"/>
</dbReference>
<evidence type="ECO:0000256" key="2">
    <source>
        <dbReference type="ARBA" id="ARBA00023125"/>
    </source>
</evidence>
<dbReference type="Gene3D" id="1.10.10.10">
    <property type="entry name" value="Winged helix-like DNA-binding domain superfamily/Winged helix DNA-binding domain"/>
    <property type="match status" value="1"/>
</dbReference>
<dbReference type="Gene3D" id="3.40.1410.10">
    <property type="entry name" value="Chorismate lyase-like"/>
    <property type="match status" value="1"/>
</dbReference>